<dbReference type="InterPro" id="IPR032710">
    <property type="entry name" value="NTF2-like_dom_sf"/>
</dbReference>
<dbReference type="InterPro" id="IPR037401">
    <property type="entry name" value="SnoaL-like"/>
</dbReference>
<protein>
    <submittedName>
        <fullName evidence="2">Steroid Delta-isomerase</fullName>
    </submittedName>
</protein>
<feature type="domain" description="SnoaL-like" evidence="1">
    <location>
        <begin position="12"/>
        <end position="102"/>
    </location>
</feature>
<sequence>MAISRADAVATVERSPAAFRVHDRQAWVDVFTQDARIEDPVGSEPHRGRAAISRFYDTFIGPRDITMHRDVDIVAGSTVIRDLELEVVMSGLAMRFPAYLRYNLAAEGDEINIAELYAYWEMPALIGQLLRSGPKAVPVSITLSKGLLTNQGAVGALGFLGGLRGTGPQGKRKVAQFLADARAGNEVAVQRWLGKGACVTSGDDTPLSTSEFLSRMATARPRKLVASGYSVVAGLDREGRRDVLIVDVAAKPFALRRIRYFTDD</sequence>
<dbReference type="Pfam" id="PF12680">
    <property type="entry name" value="SnoaL_2"/>
    <property type="match status" value="1"/>
</dbReference>
<dbReference type="Proteomes" id="UP000466681">
    <property type="component" value="Chromosome"/>
</dbReference>
<dbReference type="Gene3D" id="3.10.450.50">
    <property type="match status" value="1"/>
</dbReference>
<dbReference type="AlphaFoldDB" id="A0AAD1HCI7"/>
<gene>
    <name evidence="2" type="ORF">MMOR_32510</name>
</gene>
<accession>A0AAD1HCI7</accession>
<evidence type="ECO:0000313" key="2">
    <source>
        <dbReference type="EMBL" id="BBX02315.1"/>
    </source>
</evidence>
<dbReference type="SUPFAM" id="SSF54427">
    <property type="entry name" value="NTF2-like"/>
    <property type="match status" value="1"/>
</dbReference>
<keyword evidence="3" id="KW-1185">Reference proteome</keyword>
<proteinExistence type="predicted"/>
<name>A0AAD1HCI7_9MYCO</name>
<evidence type="ECO:0000313" key="3">
    <source>
        <dbReference type="Proteomes" id="UP000466681"/>
    </source>
</evidence>
<dbReference type="EMBL" id="AP022560">
    <property type="protein sequence ID" value="BBX02315.1"/>
    <property type="molecule type" value="Genomic_DNA"/>
</dbReference>
<organism evidence="2 3">
    <name type="scientific">Mycolicibacterium moriokaense</name>
    <dbReference type="NCBI Taxonomy" id="39691"/>
    <lineage>
        <taxon>Bacteria</taxon>
        <taxon>Bacillati</taxon>
        <taxon>Actinomycetota</taxon>
        <taxon>Actinomycetes</taxon>
        <taxon>Mycobacteriales</taxon>
        <taxon>Mycobacteriaceae</taxon>
        <taxon>Mycolicibacterium</taxon>
    </lineage>
</organism>
<reference evidence="2 3" key="1">
    <citation type="journal article" date="2019" name="Emerg. Microbes Infect.">
        <title>Comprehensive subspecies identification of 175 nontuberculous mycobacteria species based on 7547 genomic profiles.</title>
        <authorList>
            <person name="Matsumoto Y."/>
            <person name="Kinjo T."/>
            <person name="Motooka D."/>
            <person name="Nabeya D."/>
            <person name="Jung N."/>
            <person name="Uechi K."/>
            <person name="Horii T."/>
            <person name="Iida T."/>
            <person name="Fujita J."/>
            <person name="Nakamura S."/>
        </authorList>
    </citation>
    <scope>NUCLEOTIDE SEQUENCE [LARGE SCALE GENOMIC DNA]</scope>
    <source>
        <strain evidence="2 3">JCM 6375</strain>
    </source>
</reference>
<evidence type="ECO:0000259" key="1">
    <source>
        <dbReference type="Pfam" id="PF12680"/>
    </source>
</evidence>
<dbReference type="KEGG" id="mmor:MMOR_32510"/>
<dbReference type="RefSeq" id="WP_083150695.1">
    <property type="nucleotide sequence ID" value="NZ_AP022560.1"/>
</dbReference>